<dbReference type="AlphaFoldDB" id="A0A072U5N1"/>
<dbReference type="EMBL" id="CM001223">
    <property type="protein sequence ID" value="KEH24428.1"/>
    <property type="molecule type" value="Genomic_DNA"/>
</dbReference>
<protein>
    <submittedName>
        <fullName evidence="1 2">Uncharacterized protein</fullName>
    </submittedName>
</protein>
<evidence type="ECO:0000313" key="3">
    <source>
        <dbReference type="Proteomes" id="UP000002051"/>
    </source>
</evidence>
<reference evidence="2" key="3">
    <citation type="submission" date="2015-04" db="UniProtKB">
        <authorList>
            <consortium name="EnsemblPlants"/>
        </authorList>
    </citation>
    <scope>IDENTIFICATION</scope>
    <source>
        <strain evidence="2">cv. Jemalong A17</strain>
    </source>
</reference>
<gene>
    <name evidence="1" type="ordered locus">MTR_7g109425</name>
</gene>
<reference evidence="1 3" key="1">
    <citation type="journal article" date="2011" name="Nature">
        <title>The Medicago genome provides insight into the evolution of rhizobial symbioses.</title>
        <authorList>
            <person name="Young N.D."/>
            <person name="Debelle F."/>
            <person name="Oldroyd G.E."/>
            <person name="Geurts R."/>
            <person name="Cannon S.B."/>
            <person name="Udvardi M.K."/>
            <person name="Benedito V.A."/>
            <person name="Mayer K.F."/>
            <person name="Gouzy J."/>
            <person name="Schoof H."/>
            <person name="Van de Peer Y."/>
            <person name="Proost S."/>
            <person name="Cook D.R."/>
            <person name="Meyers B.C."/>
            <person name="Spannagl M."/>
            <person name="Cheung F."/>
            <person name="De Mita S."/>
            <person name="Krishnakumar V."/>
            <person name="Gundlach H."/>
            <person name="Zhou S."/>
            <person name="Mudge J."/>
            <person name="Bharti A.K."/>
            <person name="Murray J.D."/>
            <person name="Naoumkina M.A."/>
            <person name="Rosen B."/>
            <person name="Silverstein K.A."/>
            <person name="Tang H."/>
            <person name="Rombauts S."/>
            <person name="Zhao P.X."/>
            <person name="Zhou P."/>
            <person name="Barbe V."/>
            <person name="Bardou P."/>
            <person name="Bechner M."/>
            <person name="Bellec A."/>
            <person name="Berger A."/>
            <person name="Berges H."/>
            <person name="Bidwell S."/>
            <person name="Bisseling T."/>
            <person name="Choisne N."/>
            <person name="Couloux A."/>
            <person name="Denny R."/>
            <person name="Deshpande S."/>
            <person name="Dai X."/>
            <person name="Doyle J.J."/>
            <person name="Dudez A.M."/>
            <person name="Farmer A.D."/>
            <person name="Fouteau S."/>
            <person name="Franken C."/>
            <person name="Gibelin C."/>
            <person name="Gish J."/>
            <person name="Goldstein S."/>
            <person name="Gonzalez A.J."/>
            <person name="Green P.J."/>
            <person name="Hallab A."/>
            <person name="Hartog M."/>
            <person name="Hua A."/>
            <person name="Humphray S.J."/>
            <person name="Jeong D.H."/>
            <person name="Jing Y."/>
            <person name="Jocker A."/>
            <person name="Kenton S.M."/>
            <person name="Kim D.J."/>
            <person name="Klee K."/>
            <person name="Lai H."/>
            <person name="Lang C."/>
            <person name="Lin S."/>
            <person name="Macmil S.L."/>
            <person name="Magdelenat G."/>
            <person name="Matthews L."/>
            <person name="McCorrison J."/>
            <person name="Monaghan E.L."/>
            <person name="Mun J.H."/>
            <person name="Najar F.Z."/>
            <person name="Nicholson C."/>
            <person name="Noirot C."/>
            <person name="O'Bleness M."/>
            <person name="Paule C.R."/>
            <person name="Poulain J."/>
            <person name="Prion F."/>
            <person name="Qin B."/>
            <person name="Qu C."/>
            <person name="Retzel E.F."/>
            <person name="Riddle C."/>
            <person name="Sallet E."/>
            <person name="Samain S."/>
            <person name="Samson N."/>
            <person name="Sanders I."/>
            <person name="Saurat O."/>
            <person name="Scarpelli C."/>
            <person name="Schiex T."/>
            <person name="Segurens B."/>
            <person name="Severin A.J."/>
            <person name="Sherrier D.J."/>
            <person name="Shi R."/>
            <person name="Sims S."/>
            <person name="Singer S.R."/>
            <person name="Sinharoy S."/>
            <person name="Sterck L."/>
            <person name="Viollet A."/>
            <person name="Wang B.B."/>
            <person name="Wang K."/>
            <person name="Wang M."/>
            <person name="Wang X."/>
            <person name="Warfsmann J."/>
            <person name="Weissenbach J."/>
            <person name="White D.D."/>
            <person name="White J.D."/>
            <person name="Wiley G.B."/>
            <person name="Wincker P."/>
            <person name="Xing Y."/>
            <person name="Yang L."/>
            <person name="Yao Z."/>
            <person name="Ying F."/>
            <person name="Zhai J."/>
            <person name="Zhou L."/>
            <person name="Zuber A."/>
            <person name="Denarie J."/>
            <person name="Dixon R.A."/>
            <person name="May G.D."/>
            <person name="Schwartz D.C."/>
            <person name="Rogers J."/>
            <person name="Quetier F."/>
            <person name="Town C.D."/>
            <person name="Roe B.A."/>
        </authorList>
    </citation>
    <scope>NUCLEOTIDE SEQUENCE [LARGE SCALE GENOMIC DNA]</scope>
    <source>
        <strain evidence="1">A17</strain>
        <strain evidence="2 3">cv. Jemalong A17</strain>
    </source>
</reference>
<dbReference type="HOGENOM" id="CLU_2200900_0_0_1"/>
<organism evidence="1 3">
    <name type="scientific">Medicago truncatula</name>
    <name type="common">Barrel medic</name>
    <name type="synonym">Medicago tribuloides</name>
    <dbReference type="NCBI Taxonomy" id="3880"/>
    <lineage>
        <taxon>Eukaryota</taxon>
        <taxon>Viridiplantae</taxon>
        <taxon>Streptophyta</taxon>
        <taxon>Embryophyta</taxon>
        <taxon>Tracheophyta</taxon>
        <taxon>Spermatophyta</taxon>
        <taxon>Magnoliopsida</taxon>
        <taxon>eudicotyledons</taxon>
        <taxon>Gunneridae</taxon>
        <taxon>Pentapetalae</taxon>
        <taxon>rosids</taxon>
        <taxon>fabids</taxon>
        <taxon>Fabales</taxon>
        <taxon>Fabaceae</taxon>
        <taxon>Papilionoideae</taxon>
        <taxon>50 kb inversion clade</taxon>
        <taxon>NPAAA clade</taxon>
        <taxon>Hologalegina</taxon>
        <taxon>IRL clade</taxon>
        <taxon>Trifolieae</taxon>
        <taxon>Medicago</taxon>
    </lineage>
</organism>
<evidence type="ECO:0000313" key="2">
    <source>
        <dbReference type="EnsemblPlants" id="KEH24428"/>
    </source>
</evidence>
<proteinExistence type="predicted"/>
<sequence length="108" mass="12525">MPDRYIFLALFSISHNYPRLLHLLPFSVELRPFSVELELFKPQYAPFDSPNFLLLAFIYSPHSNYGIAYCCHCFEKNVSSVHSETHFALLCVKKYSRTVTLKTSDSNT</sequence>
<dbReference type="Proteomes" id="UP000002051">
    <property type="component" value="Unassembled WGS sequence"/>
</dbReference>
<name>A0A072U5N1_MEDTR</name>
<dbReference type="EnsemblPlants" id="KEH24428">
    <property type="protein sequence ID" value="KEH24428"/>
    <property type="gene ID" value="MTR_7g109425"/>
</dbReference>
<reference evidence="1 3" key="2">
    <citation type="journal article" date="2014" name="BMC Genomics">
        <title>An improved genome release (version Mt4.0) for the model legume Medicago truncatula.</title>
        <authorList>
            <person name="Tang H."/>
            <person name="Krishnakumar V."/>
            <person name="Bidwell S."/>
            <person name="Rosen B."/>
            <person name="Chan A."/>
            <person name="Zhou S."/>
            <person name="Gentzbittel L."/>
            <person name="Childs K.L."/>
            <person name="Yandell M."/>
            <person name="Gundlach H."/>
            <person name="Mayer K.F."/>
            <person name="Schwartz D.C."/>
            <person name="Town C.D."/>
        </authorList>
    </citation>
    <scope>GENOME REANNOTATION</scope>
    <source>
        <strain evidence="1">A17</strain>
        <strain evidence="2 3">cv. Jemalong A17</strain>
    </source>
</reference>
<evidence type="ECO:0000313" key="1">
    <source>
        <dbReference type="EMBL" id="KEH24428.1"/>
    </source>
</evidence>
<accession>A0A072U5N1</accession>
<keyword evidence="3" id="KW-1185">Reference proteome</keyword>